<dbReference type="PRINTS" id="PR00260">
    <property type="entry name" value="CHEMTRNSDUCR"/>
</dbReference>
<keyword evidence="2 8" id="KW-0812">Transmembrane</keyword>
<dbReference type="InterPro" id="IPR004089">
    <property type="entry name" value="MCPsignal_dom"/>
</dbReference>
<evidence type="ECO:0000259" key="9">
    <source>
        <dbReference type="PROSITE" id="PS50111"/>
    </source>
</evidence>
<evidence type="ECO:0000256" key="7">
    <source>
        <dbReference type="PROSITE-ProRule" id="PRU00284"/>
    </source>
</evidence>
<dbReference type="RefSeq" id="WP_272750330.1">
    <property type="nucleotide sequence ID" value="NZ_JAQQLF010000001.1"/>
</dbReference>
<evidence type="ECO:0000256" key="3">
    <source>
        <dbReference type="ARBA" id="ARBA00022989"/>
    </source>
</evidence>
<dbReference type="Pfam" id="PF00672">
    <property type="entry name" value="HAMP"/>
    <property type="match status" value="1"/>
</dbReference>
<dbReference type="Pfam" id="PF00015">
    <property type="entry name" value="MCPsignal"/>
    <property type="match status" value="1"/>
</dbReference>
<evidence type="ECO:0000313" key="11">
    <source>
        <dbReference type="EMBL" id="MDC7715849.1"/>
    </source>
</evidence>
<evidence type="ECO:0000256" key="1">
    <source>
        <dbReference type="ARBA" id="ARBA00004141"/>
    </source>
</evidence>
<dbReference type="CDD" id="cd11386">
    <property type="entry name" value="MCP_signal"/>
    <property type="match status" value="1"/>
</dbReference>
<evidence type="ECO:0000259" key="10">
    <source>
        <dbReference type="PROSITE" id="PS50885"/>
    </source>
</evidence>
<dbReference type="InterPro" id="IPR024478">
    <property type="entry name" value="HlyB_4HB_MCP"/>
</dbReference>
<feature type="domain" description="HAMP" evidence="10">
    <location>
        <begin position="204"/>
        <end position="257"/>
    </location>
</feature>
<dbReference type="CDD" id="cd06225">
    <property type="entry name" value="HAMP"/>
    <property type="match status" value="1"/>
</dbReference>
<protein>
    <submittedName>
        <fullName evidence="11">Methyl-accepting chemotaxis protein</fullName>
    </submittedName>
</protein>
<dbReference type="EMBL" id="JAQQLF010000001">
    <property type="protein sequence ID" value="MDC7715849.1"/>
    <property type="molecule type" value="Genomic_DNA"/>
</dbReference>
<comment type="similarity">
    <text evidence="6">Belongs to the methyl-accepting chemotaxis (MCP) protein family.</text>
</comment>
<evidence type="ECO:0000256" key="2">
    <source>
        <dbReference type="ARBA" id="ARBA00022692"/>
    </source>
</evidence>
<sequence>MKIVSKLIVAFVCSAVVVVLVGLAGVIKLNQADQRFDAFTGNILPSVELLAKTQNQTWAARNEVWKHLAQPDAAGKQAAEQAISKRLDEVEKSLQAYEPMVVDAEEKRLLAQSRQRLREYRAGLVDTLAMSRNGDQVGAVQRALQGRGNALIAAMDEHVLYNRKLAENLQHANSEAAHSALTQLLVVLAVVLLAMAAGGTLLCRTISQGLRRMQQAMTVISSDLDFTRRVAATQQDEIGVTATAFNALLDKLQHSLQDMTRGIVEVSSTAQQLQQASGSVAGSSAQQSNASAHMAAAVEQMTVSLSHVADRAREAHSLSAEGAGQASLGQQAIGQVVADIEVIASTVSDTAHEIGQLAERSQSIESVVNVIRDVAEQTNLLALNAAIEAARAGESGRGFAVVADEVRKLAERTAASTQEIGKIITAIQQVTGNVVSRMEQAVGQVERGQKGVGSAQQNIAQLLAGAHASARVVQEISEAIREQSMATNSIAQQVETVAQGAEANSSAAGQAANIATGLQRVAAGMQQEVSAYRV</sequence>
<evidence type="ECO:0000256" key="5">
    <source>
        <dbReference type="ARBA" id="ARBA00023224"/>
    </source>
</evidence>
<dbReference type="PANTHER" id="PTHR32089">
    <property type="entry name" value="METHYL-ACCEPTING CHEMOTAXIS PROTEIN MCPB"/>
    <property type="match status" value="1"/>
</dbReference>
<keyword evidence="3 8" id="KW-1133">Transmembrane helix</keyword>
<organism evidence="11 12">
    <name type="scientific">Vogesella aquatica</name>
    <dbReference type="NCBI Taxonomy" id="2984206"/>
    <lineage>
        <taxon>Bacteria</taxon>
        <taxon>Pseudomonadati</taxon>
        <taxon>Pseudomonadota</taxon>
        <taxon>Betaproteobacteria</taxon>
        <taxon>Neisseriales</taxon>
        <taxon>Chromobacteriaceae</taxon>
        <taxon>Vogesella</taxon>
    </lineage>
</organism>
<dbReference type="PROSITE" id="PS50111">
    <property type="entry name" value="CHEMOTAXIS_TRANSDUC_2"/>
    <property type="match status" value="1"/>
</dbReference>
<dbReference type="SUPFAM" id="SSF58104">
    <property type="entry name" value="Methyl-accepting chemotaxis protein (MCP) signaling domain"/>
    <property type="match status" value="1"/>
</dbReference>
<dbReference type="SMART" id="SM00304">
    <property type="entry name" value="HAMP"/>
    <property type="match status" value="2"/>
</dbReference>
<comment type="subcellular location">
    <subcellularLocation>
        <location evidence="1">Membrane</location>
        <topology evidence="1">Multi-pass membrane protein</topology>
    </subcellularLocation>
</comment>
<comment type="caution">
    <text evidence="11">The sequence shown here is derived from an EMBL/GenBank/DDBJ whole genome shotgun (WGS) entry which is preliminary data.</text>
</comment>
<dbReference type="PANTHER" id="PTHR32089:SF119">
    <property type="entry name" value="METHYL-ACCEPTING CHEMOTAXIS PROTEIN CTPL"/>
    <property type="match status" value="1"/>
</dbReference>
<dbReference type="Pfam" id="PF12729">
    <property type="entry name" value="4HB_MCP_1"/>
    <property type="match status" value="1"/>
</dbReference>
<keyword evidence="12" id="KW-1185">Reference proteome</keyword>
<evidence type="ECO:0000256" key="6">
    <source>
        <dbReference type="ARBA" id="ARBA00029447"/>
    </source>
</evidence>
<keyword evidence="5 7" id="KW-0807">Transducer</keyword>
<dbReference type="SMART" id="SM00283">
    <property type="entry name" value="MA"/>
    <property type="match status" value="1"/>
</dbReference>
<accession>A0ABT5IW65</accession>
<dbReference type="Proteomes" id="UP001219956">
    <property type="component" value="Unassembled WGS sequence"/>
</dbReference>
<feature type="transmembrane region" description="Helical" evidence="8">
    <location>
        <begin position="180"/>
        <end position="203"/>
    </location>
</feature>
<name>A0ABT5IW65_9NEIS</name>
<dbReference type="InterPro" id="IPR004090">
    <property type="entry name" value="Chemotax_Me-accpt_rcpt"/>
</dbReference>
<evidence type="ECO:0000256" key="8">
    <source>
        <dbReference type="SAM" id="Phobius"/>
    </source>
</evidence>
<evidence type="ECO:0000256" key="4">
    <source>
        <dbReference type="ARBA" id="ARBA00023136"/>
    </source>
</evidence>
<proteinExistence type="inferred from homology"/>
<dbReference type="InterPro" id="IPR003660">
    <property type="entry name" value="HAMP_dom"/>
</dbReference>
<reference evidence="11 12" key="1">
    <citation type="submission" date="2023-01" db="EMBL/GenBank/DDBJ databases">
        <title>Novel species of the genus Vogesella isolated from rivers.</title>
        <authorList>
            <person name="Lu H."/>
        </authorList>
    </citation>
    <scope>NUCLEOTIDE SEQUENCE [LARGE SCALE GENOMIC DNA]</scope>
    <source>
        <strain evidence="11 12">DC21W</strain>
    </source>
</reference>
<feature type="domain" description="Methyl-accepting transducer" evidence="9">
    <location>
        <begin position="262"/>
        <end position="498"/>
    </location>
</feature>
<gene>
    <name evidence="11" type="ORF">PQU95_01255</name>
</gene>
<dbReference type="Gene3D" id="1.10.287.950">
    <property type="entry name" value="Methyl-accepting chemotaxis protein"/>
    <property type="match status" value="1"/>
</dbReference>
<dbReference type="PROSITE" id="PS50885">
    <property type="entry name" value="HAMP"/>
    <property type="match status" value="1"/>
</dbReference>
<evidence type="ECO:0000313" key="12">
    <source>
        <dbReference type="Proteomes" id="UP001219956"/>
    </source>
</evidence>
<keyword evidence="4 8" id="KW-0472">Membrane</keyword>